<evidence type="ECO:0008006" key="3">
    <source>
        <dbReference type="Google" id="ProtNLM"/>
    </source>
</evidence>
<sequence>MDVFTCVRPLIAINNDKQFPYSVLGSCFIADFYERYFVITAKHTYFKSYTVTQLAAQYDPKQARMLPFNRRFELLPHGGTDEELSDITILEIDADQLDIGSLGATYPAKITIDDSFTLLNPNFNYAFRGYPHQLREYSEKQIHSVGVTGDAFLLDGNLSDSGLHGLTVNNAEKFPSFDGFSGSPVFQLSHLDDIVTLPCFSGMLTRGNQRSGIVHFMTCKQIVKALQAIVKEHEIPPVKKI</sequence>
<protein>
    <recommendedName>
        <fullName evidence="3">Serine protease</fullName>
    </recommendedName>
</protein>
<gene>
    <name evidence="1" type="ORF">RC54_10725</name>
</gene>
<dbReference type="EMBL" id="CP024996">
    <property type="protein sequence ID" value="AYR24274.1"/>
    <property type="molecule type" value="Genomic_DNA"/>
</dbReference>
<name>A0AAD0XH05_9BURK</name>
<accession>A0AAD0XH05</accession>
<reference evidence="1 2" key="1">
    <citation type="submission" date="2017-11" db="EMBL/GenBank/DDBJ databases">
        <title>Complete genome sequence of Herbaspirillum rubrisubalbicans DSM 11543.</title>
        <authorList>
            <person name="Chen M."/>
            <person name="An Q."/>
        </authorList>
    </citation>
    <scope>NUCLEOTIDE SEQUENCE [LARGE SCALE GENOMIC DNA]</scope>
    <source>
        <strain evidence="1 2">DSM 11543</strain>
    </source>
</reference>
<evidence type="ECO:0000313" key="1">
    <source>
        <dbReference type="EMBL" id="AYR24274.1"/>
    </source>
</evidence>
<dbReference type="Proteomes" id="UP000269199">
    <property type="component" value="Chromosome"/>
</dbReference>
<dbReference type="AlphaFoldDB" id="A0AAD0XH05"/>
<organism evidence="1 2">
    <name type="scientific">Herbaspirillum rubrisubalbicans</name>
    <dbReference type="NCBI Taxonomy" id="80842"/>
    <lineage>
        <taxon>Bacteria</taxon>
        <taxon>Pseudomonadati</taxon>
        <taxon>Pseudomonadota</taxon>
        <taxon>Betaproteobacteria</taxon>
        <taxon>Burkholderiales</taxon>
        <taxon>Oxalobacteraceae</taxon>
        <taxon>Herbaspirillum</taxon>
    </lineage>
</organism>
<evidence type="ECO:0000313" key="2">
    <source>
        <dbReference type="Proteomes" id="UP000269199"/>
    </source>
</evidence>
<proteinExistence type="predicted"/>